<dbReference type="Pfam" id="PF11849">
    <property type="entry name" value="DUF3369"/>
    <property type="match status" value="1"/>
</dbReference>
<name>A0ABW1XH09_9ALTE</name>
<protein>
    <submittedName>
        <fullName evidence="4">EAL domain-containing protein</fullName>
    </submittedName>
</protein>
<evidence type="ECO:0000259" key="3">
    <source>
        <dbReference type="PROSITE" id="PS50883"/>
    </source>
</evidence>
<dbReference type="InterPro" id="IPR000160">
    <property type="entry name" value="GGDEF_dom"/>
</dbReference>
<feature type="domain" description="Response regulatory" evidence="2">
    <location>
        <begin position="26"/>
        <end position="150"/>
    </location>
</feature>
<dbReference type="RefSeq" id="WP_377148549.1">
    <property type="nucleotide sequence ID" value="NZ_JBHSUS010000001.1"/>
</dbReference>
<dbReference type="Gene3D" id="3.40.50.2300">
    <property type="match status" value="1"/>
</dbReference>
<dbReference type="EMBL" id="JBHSUS010000001">
    <property type="protein sequence ID" value="MFC6439501.1"/>
    <property type="molecule type" value="Genomic_DNA"/>
</dbReference>
<dbReference type="Gene3D" id="3.30.70.270">
    <property type="match status" value="1"/>
</dbReference>
<dbReference type="InterPro" id="IPR029787">
    <property type="entry name" value="Nucleotide_cyclase"/>
</dbReference>
<dbReference type="Gene3D" id="3.20.20.450">
    <property type="entry name" value="EAL domain"/>
    <property type="match status" value="1"/>
</dbReference>
<dbReference type="SUPFAM" id="SSF141868">
    <property type="entry name" value="EAL domain-like"/>
    <property type="match status" value="1"/>
</dbReference>
<dbReference type="SUPFAM" id="SSF55073">
    <property type="entry name" value="Nucleotide cyclase"/>
    <property type="match status" value="1"/>
</dbReference>
<organism evidence="4 5">
    <name type="scientific">Pseudobowmanella zhangzhouensis</name>
    <dbReference type="NCBI Taxonomy" id="1537679"/>
    <lineage>
        <taxon>Bacteria</taxon>
        <taxon>Pseudomonadati</taxon>
        <taxon>Pseudomonadota</taxon>
        <taxon>Gammaproteobacteria</taxon>
        <taxon>Alteromonadales</taxon>
        <taxon>Alteromonadaceae</taxon>
    </lineage>
</organism>
<dbReference type="InterPro" id="IPR021800">
    <property type="entry name" value="DUF3369"/>
</dbReference>
<dbReference type="Pfam" id="PF00563">
    <property type="entry name" value="EAL"/>
    <property type="match status" value="1"/>
</dbReference>
<dbReference type="SMART" id="SM00448">
    <property type="entry name" value="REC"/>
    <property type="match status" value="1"/>
</dbReference>
<keyword evidence="5" id="KW-1185">Reference proteome</keyword>
<keyword evidence="1" id="KW-0597">Phosphoprotein</keyword>
<feature type="domain" description="EAL" evidence="3">
    <location>
        <begin position="481"/>
        <end position="734"/>
    </location>
</feature>
<proteinExistence type="predicted"/>
<dbReference type="SMART" id="SM00052">
    <property type="entry name" value="EAL"/>
    <property type="match status" value="1"/>
</dbReference>
<dbReference type="PANTHER" id="PTHR33121:SF79">
    <property type="entry name" value="CYCLIC DI-GMP PHOSPHODIESTERASE PDED-RELATED"/>
    <property type="match status" value="1"/>
</dbReference>
<dbReference type="InterPro" id="IPR035919">
    <property type="entry name" value="EAL_sf"/>
</dbReference>
<dbReference type="InterPro" id="IPR001789">
    <property type="entry name" value="Sig_transdc_resp-reg_receiver"/>
</dbReference>
<dbReference type="SUPFAM" id="SSF52172">
    <property type="entry name" value="CheY-like"/>
    <property type="match status" value="1"/>
</dbReference>
<gene>
    <name evidence="4" type="ORF">ACFP85_04975</name>
</gene>
<accession>A0ABW1XH09</accession>
<dbReference type="PROSITE" id="PS50883">
    <property type="entry name" value="EAL"/>
    <property type="match status" value="1"/>
</dbReference>
<comment type="caution">
    <text evidence="4">The sequence shown here is derived from an EMBL/GenBank/DDBJ whole genome shotgun (WGS) entry which is preliminary data.</text>
</comment>
<dbReference type="SMART" id="SM00267">
    <property type="entry name" value="GGDEF"/>
    <property type="match status" value="1"/>
</dbReference>
<evidence type="ECO:0000313" key="5">
    <source>
        <dbReference type="Proteomes" id="UP001596364"/>
    </source>
</evidence>
<evidence type="ECO:0000256" key="1">
    <source>
        <dbReference type="PROSITE-ProRule" id="PRU00169"/>
    </source>
</evidence>
<dbReference type="Pfam" id="PF00990">
    <property type="entry name" value="GGDEF"/>
    <property type="match status" value="1"/>
</dbReference>
<dbReference type="InterPro" id="IPR050706">
    <property type="entry name" value="Cyclic-di-GMP_PDE-like"/>
</dbReference>
<dbReference type="PANTHER" id="PTHR33121">
    <property type="entry name" value="CYCLIC DI-GMP PHOSPHODIESTERASE PDEF"/>
    <property type="match status" value="1"/>
</dbReference>
<dbReference type="Proteomes" id="UP001596364">
    <property type="component" value="Unassembled WGS sequence"/>
</dbReference>
<dbReference type="InterPro" id="IPR043128">
    <property type="entry name" value="Rev_trsase/Diguanyl_cyclase"/>
</dbReference>
<dbReference type="PROSITE" id="PS50110">
    <property type="entry name" value="RESPONSE_REGULATORY"/>
    <property type="match status" value="1"/>
</dbReference>
<evidence type="ECO:0000313" key="4">
    <source>
        <dbReference type="EMBL" id="MFC6439501.1"/>
    </source>
</evidence>
<feature type="modified residue" description="4-aspartylphosphate" evidence="1">
    <location>
        <position position="81"/>
    </location>
</feature>
<dbReference type="CDD" id="cd01948">
    <property type="entry name" value="EAL"/>
    <property type="match status" value="1"/>
</dbReference>
<dbReference type="InterPro" id="IPR001633">
    <property type="entry name" value="EAL_dom"/>
</dbReference>
<evidence type="ECO:0000259" key="2">
    <source>
        <dbReference type="PROSITE" id="PS50110"/>
    </source>
</evidence>
<dbReference type="InterPro" id="IPR011006">
    <property type="entry name" value="CheY-like_superfamily"/>
</dbReference>
<sequence length="734" mass="83336">MTHDEFEFMEEPVAHHSDVDKADVWTILSVEDNPAYQQSLNFALSDLRYRGKKLQVLNANSRTSAATMISQHPEICIILLDVVMEEDDSGLRLVNTIREVLGNKMVRIVLLTGQPGMAPRQNIMEDYDIDDYWVKSKLNKENLQTIVYSNIRTWLHLRMLDEAQRGLQLIIEASQQLDQCRELPVFSDHVLATLGGLIGAAEGGIICARQSEQDEYTTGKILAASGKFSKLKKQQLDAIEPELHAQFEQLWQAKQHIFEDNRSLLYFPSTEFTGEAYLCMVCSEKPLTDQQIYMLQIFSENVQSNFKNIALFNRLSELAYMDPLLGVFNRNRLQRELNVLSSRHWYASELIVCSLEDFPSLYLTFGRDFINRCVSAVYTMLSDNLPGLMISARIGQDRLALLTNNTISIELPEQLSFQAVPVDGIDHRLPLRFGVVRLSSVSINNGEAAIHAAEHALELARKLNQTTYYFDSEVEQHAAQRVTQLTKLRQAIANRDFHIALQPKIEFATNKLASFEALARWTDSEGKMNPPDQFIGLAEQAGIIELLDIQIVELAFAAIIRLQQEGINVPVAINVSIRDLASKHYVEQLKQFPQKFDVSPTFIELEITETEAMKHYDQFIKVLSELKNLGYRVAIDDFGTGYSSLAHITELPAEVLKIDGSFVRNIGKTNSANHVIEMIMRLGNRFNFEVVAEGVETEEQKQLLREMGCHIGQGYLFARPMPLDDVIKWSKTNT</sequence>
<reference evidence="5" key="1">
    <citation type="journal article" date="2019" name="Int. J. Syst. Evol. Microbiol.">
        <title>The Global Catalogue of Microorganisms (GCM) 10K type strain sequencing project: providing services to taxonomists for standard genome sequencing and annotation.</title>
        <authorList>
            <consortium name="The Broad Institute Genomics Platform"/>
            <consortium name="The Broad Institute Genome Sequencing Center for Infectious Disease"/>
            <person name="Wu L."/>
            <person name="Ma J."/>
        </authorList>
    </citation>
    <scope>NUCLEOTIDE SEQUENCE [LARGE SCALE GENOMIC DNA]</scope>
    <source>
        <strain evidence="5">CGMCC 1.16031</strain>
    </source>
</reference>